<feature type="compositionally biased region" description="Basic residues" evidence="24">
    <location>
        <begin position="103"/>
        <end position="120"/>
    </location>
</feature>
<dbReference type="GO" id="GO:0005634">
    <property type="term" value="C:nucleus"/>
    <property type="evidence" value="ECO:0007669"/>
    <property type="project" value="UniProtKB-SubCell"/>
</dbReference>
<evidence type="ECO:0000256" key="17">
    <source>
        <dbReference type="ARBA" id="ARBA00023163"/>
    </source>
</evidence>
<evidence type="ECO:0000256" key="10">
    <source>
        <dbReference type="ARBA" id="ARBA00022723"/>
    </source>
</evidence>
<comment type="catalytic activity">
    <reaction evidence="1">
        <text>Exonucleolytic cleavage of poly(A) to 5'-AMP.</text>
        <dbReference type="EC" id="3.1.13.4"/>
    </reaction>
</comment>
<keyword evidence="12" id="KW-0378">Hydrolase</keyword>
<evidence type="ECO:0000256" key="4">
    <source>
        <dbReference type="ARBA" id="ARBA00004496"/>
    </source>
</evidence>
<comment type="similarity">
    <text evidence="5">Belongs to the CCR4/nocturin family.</text>
</comment>
<dbReference type="GO" id="GO:0004535">
    <property type="term" value="F:poly(A)-specific ribonuclease activity"/>
    <property type="evidence" value="ECO:0007669"/>
    <property type="project" value="UniProtKB-EC"/>
</dbReference>
<evidence type="ECO:0000256" key="20">
    <source>
        <dbReference type="ARBA" id="ARBA00030493"/>
    </source>
</evidence>
<dbReference type="EMBL" id="CAJPDS010000001">
    <property type="protein sequence ID" value="CAF9903232.1"/>
    <property type="molecule type" value="Genomic_DNA"/>
</dbReference>
<keyword evidence="17" id="KW-0804">Transcription</keyword>
<reference evidence="26" key="1">
    <citation type="submission" date="2021-03" db="EMBL/GenBank/DDBJ databases">
        <authorList>
            <person name="Tagirdzhanova G."/>
        </authorList>
    </citation>
    <scope>NUCLEOTIDE SEQUENCE</scope>
</reference>
<organism evidence="26 27">
    <name type="scientific">Heterodermia speciosa</name>
    <dbReference type="NCBI Taxonomy" id="116794"/>
    <lineage>
        <taxon>Eukaryota</taxon>
        <taxon>Fungi</taxon>
        <taxon>Dikarya</taxon>
        <taxon>Ascomycota</taxon>
        <taxon>Pezizomycotina</taxon>
        <taxon>Lecanoromycetes</taxon>
        <taxon>OSLEUM clade</taxon>
        <taxon>Lecanoromycetidae</taxon>
        <taxon>Caliciales</taxon>
        <taxon>Physciaceae</taxon>
        <taxon>Heterodermia</taxon>
    </lineage>
</organism>
<comment type="function">
    <text evidence="23">Acts as a catalytic component of the CCR4-NOT core complex, which in the nucleus seems to be a general transcription factor, and in the cytoplasm the major mRNA deadenylase involved in mRNA turnover. Ccr4 has 3'-5' RNase activity with a strong preference for polyadenylated substrates and also low exonuclease activity towards single-stranded DNA.</text>
</comment>
<feature type="compositionally biased region" description="Polar residues" evidence="24">
    <location>
        <begin position="46"/>
        <end position="68"/>
    </location>
</feature>
<evidence type="ECO:0000256" key="7">
    <source>
        <dbReference type="ARBA" id="ARBA00022490"/>
    </source>
</evidence>
<feature type="domain" description="Endonuclease/exonuclease/phosphatase" evidence="25">
    <location>
        <begin position="632"/>
        <end position="750"/>
    </location>
</feature>
<comment type="caution">
    <text evidence="26">The sequence shown here is derived from an EMBL/GenBank/DDBJ whole genome shotgun (WGS) entry which is preliminary data.</text>
</comment>
<comment type="subcellular location">
    <subcellularLocation>
        <location evidence="4">Cytoplasm</location>
    </subcellularLocation>
    <subcellularLocation>
        <location evidence="3">Nucleus</location>
    </subcellularLocation>
</comment>
<evidence type="ECO:0000256" key="13">
    <source>
        <dbReference type="ARBA" id="ARBA00022839"/>
    </source>
</evidence>
<keyword evidence="8" id="KW-0433">Leucine-rich repeat</keyword>
<dbReference type="OrthoDB" id="428734at2759"/>
<dbReference type="InterPro" id="IPR036691">
    <property type="entry name" value="Endo/exonu/phosph_ase_sf"/>
</dbReference>
<dbReference type="PANTHER" id="PTHR12121">
    <property type="entry name" value="CARBON CATABOLITE REPRESSOR PROTEIN 4"/>
    <property type="match status" value="1"/>
</dbReference>
<dbReference type="GO" id="GO:0003723">
    <property type="term" value="F:RNA binding"/>
    <property type="evidence" value="ECO:0007669"/>
    <property type="project" value="UniProtKB-KW"/>
</dbReference>
<dbReference type="InterPro" id="IPR032675">
    <property type="entry name" value="LRR_dom_sf"/>
</dbReference>
<name>A0A8H3HUS2_9LECA</name>
<keyword evidence="10" id="KW-0479">Metal-binding</keyword>
<evidence type="ECO:0000256" key="2">
    <source>
        <dbReference type="ARBA" id="ARBA00001946"/>
    </source>
</evidence>
<accession>A0A8H3HUS2</accession>
<keyword evidence="11" id="KW-0677">Repeat</keyword>
<dbReference type="GO" id="GO:0005737">
    <property type="term" value="C:cytoplasm"/>
    <property type="evidence" value="ECO:0007669"/>
    <property type="project" value="UniProtKB-SubCell"/>
</dbReference>
<feature type="compositionally biased region" description="Polar residues" evidence="24">
    <location>
        <begin position="123"/>
        <end position="162"/>
    </location>
</feature>
<evidence type="ECO:0000256" key="9">
    <source>
        <dbReference type="ARBA" id="ARBA00022722"/>
    </source>
</evidence>
<evidence type="ECO:0000256" key="3">
    <source>
        <dbReference type="ARBA" id="ARBA00004123"/>
    </source>
</evidence>
<keyword evidence="7" id="KW-0963">Cytoplasm</keyword>
<feature type="compositionally biased region" description="Low complexity" evidence="24">
    <location>
        <begin position="69"/>
        <end position="81"/>
    </location>
</feature>
<dbReference type="Gene3D" id="3.60.10.10">
    <property type="entry name" value="Endonuclease/exonuclease/phosphatase"/>
    <property type="match status" value="1"/>
</dbReference>
<dbReference type="Pfam" id="PF00560">
    <property type="entry name" value="LRR_1"/>
    <property type="match status" value="1"/>
</dbReference>
<evidence type="ECO:0000259" key="25">
    <source>
        <dbReference type="Pfam" id="PF03372"/>
    </source>
</evidence>
<dbReference type="Pfam" id="PF03372">
    <property type="entry name" value="Exo_endo_phos"/>
    <property type="match status" value="2"/>
</dbReference>
<keyword evidence="16" id="KW-0805">Transcription regulation</keyword>
<gene>
    <name evidence="26" type="primary">CCR4</name>
    <name evidence="26" type="ORF">HETSPECPRED_000168</name>
</gene>
<keyword evidence="13" id="KW-0269">Exonuclease</keyword>
<dbReference type="EC" id="3.1.13.4" evidence="6"/>
<evidence type="ECO:0000256" key="6">
    <source>
        <dbReference type="ARBA" id="ARBA00012161"/>
    </source>
</evidence>
<evidence type="ECO:0000256" key="18">
    <source>
        <dbReference type="ARBA" id="ARBA00023242"/>
    </source>
</evidence>
<comment type="cofactor">
    <cofactor evidence="2">
        <name>Mg(2+)</name>
        <dbReference type="ChEBI" id="CHEBI:18420"/>
    </cofactor>
</comment>
<proteinExistence type="inferred from homology"/>
<keyword evidence="27" id="KW-1185">Reference proteome</keyword>
<dbReference type="SUPFAM" id="SSF52058">
    <property type="entry name" value="L domain-like"/>
    <property type="match status" value="1"/>
</dbReference>
<dbReference type="CDD" id="cd09097">
    <property type="entry name" value="Deadenylase_CCR4"/>
    <property type="match status" value="1"/>
</dbReference>
<dbReference type="InterPro" id="IPR005135">
    <property type="entry name" value="Endo/exonuclease/phosphatase"/>
</dbReference>
<keyword evidence="14" id="KW-0460">Magnesium</keyword>
<feature type="domain" description="Endonuclease/exonuclease/phosphatase" evidence="25">
    <location>
        <begin position="407"/>
        <end position="522"/>
    </location>
</feature>
<sequence length="766" mass="86957">MAEAPFRYQQPRAGPQYFPQQNQQTFHHRQYVRNGSPVNSGRGGYTNDTPSPSRSPVSQASNHNSYGLYNQGHQQGQHMMMNGGGQQGYMHMNIGQKYQNHNHQQHHGQHGQQQSHHHQQNHIANHSGQMGHQHSFSSGTLSHSTPHFTPSTIHNGTANHNPQGLGEGVHEDFVRQMTMVSEARQNVVPHRHAKKEGVVSLKGSQQRSTEELSSEDIDERNRSLLNGSASRQDWNAMDLSGQGLRALSNPLFDFSFLTRLYLDNNYLAYLNPAIGTLRHLTHLDLSHNGLLLLPPEIGMLVNLKELCVFDNKLRKIPLEIGYLCKLELLGIDGNQGLDEQLKDIMVQQGTKSLVEHLRENIEGTSHHYRHETHICVMTLTLTAGSPPNPREWHVLDSSLNGETLSVVSYNILCDKYATSAQYGYTPSRALAWEYRSNLILREIQDHDADFVCLQEVDMESYNELFRKQLVHNDYQGVFWPKSRAKTMAEKEARLVDGCATFYKKSKYILLQKEFIDFAHLAINRPDMKGEHDVFNRVMPKDNIAVLTFFENRFTGSRFIVVNAHIHWDPYFEDVKLVQVAILMEQVDKFAEKWSRHPPCTDKAAFRHSEVDGDLKAPTPEPLPTPGPSLEYASGTQIPLIICGDFNAGTGSGVHDLITQGSVAPDHLDFKNRKYGNFTRDGMAHSFTIESAYIGTQELAFTNYTPNFHGVIDYIWYSKNLLQVRGLLGDVDLEYLRKVPGFPNWHFASDHLALKAEFEVTARKERK</sequence>
<keyword evidence="18" id="KW-0539">Nucleus</keyword>
<evidence type="ECO:0000256" key="24">
    <source>
        <dbReference type="SAM" id="MobiDB-lite"/>
    </source>
</evidence>
<dbReference type="InterPro" id="IPR003591">
    <property type="entry name" value="Leu-rich_rpt_typical-subtyp"/>
</dbReference>
<dbReference type="Gene3D" id="3.80.10.10">
    <property type="entry name" value="Ribonuclease Inhibitor"/>
    <property type="match status" value="1"/>
</dbReference>
<evidence type="ECO:0000256" key="11">
    <source>
        <dbReference type="ARBA" id="ARBA00022737"/>
    </source>
</evidence>
<dbReference type="PANTHER" id="PTHR12121:SF100">
    <property type="entry name" value="POLY(A)-SPECIFIC RIBONUCLEASE"/>
    <property type="match status" value="1"/>
</dbReference>
<dbReference type="InterPro" id="IPR050410">
    <property type="entry name" value="CCR4/nocturin_mRNA_transcr"/>
</dbReference>
<evidence type="ECO:0000256" key="15">
    <source>
        <dbReference type="ARBA" id="ARBA00022884"/>
    </source>
</evidence>
<evidence type="ECO:0000256" key="12">
    <source>
        <dbReference type="ARBA" id="ARBA00022801"/>
    </source>
</evidence>
<evidence type="ECO:0000256" key="23">
    <source>
        <dbReference type="ARBA" id="ARBA00045495"/>
    </source>
</evidence>
<evidence type="ECO:0000313" key="26">
    <source>
        <dbReference type="EMBL" id="CAF9903232.1"/>
    </source>
</evidence>
<evidence type="ECO:0000256" key="16">
    <source>
        <dbReference type="ARBA" id="ARBA00023015"/>
    </source>
</evidence>
<dbReference type="Proteomes" id="UP000664521">
    <property type="component" value="Unassembled WGS sequence"/>
</dbReference>
<evidence type="ECO:0000313" key="27">
    <source>
        <dbReference type="Proteomes" id="UP000664521"/>
    </source>
</evidence>
<dbReference type="GO" id="GO:0046872">
    <property type="term" value="F:metal ion binding"/>
    <property type="evidence" value="ECO:0007669"/>
    <property type="project" value="UniProtKB-KW"/>
</dbReference>
<dbReference type="InterPro" id="IPR001611">
    <property type="entry name" value="Leu-rich_rpt"/>
</dbReference>
<keyword evidence="15" id="KW-0694">RNA-binding</keyword>
<evidence type="ECO:0000256" key="19">
    <source>
        <dbReference type="ARBA" id="ARBA00023475"/>
    </source>
</evidence>
<feature type="region of interest" description="Disordered" evidence="24">
    <location>
        <begin position="33"/>
        <end position="167"/>
    </location>
</feature>
<evidence type="ECO:0000256" key="8">
    <source>
        <dbReference type="ARBA" id="ARBA00022614"/>
    </source>
</evidence>
<dbReference type="SMART" id="SM00369">
    <property type="entry name" value="LRR_TYP"/>
    <property type="match status" value="3"/>
</dbReference>
<feature type="region of interest" description="Disordered" evidence="24">
    <location>
        <begin position="184"/>
        <end position="221"/>
    </location>
</feature>
<dbReference type="SUPFAM" id="SSF56219">
    <property type="entry name" value="DNase I-like"/>
    <property type="match status" value="1"/>
</dbReference>
<keyword evidence="9" id="KW-0540">Nuclease</keyword>
<dbReference type="AlphaFoldDB" id="A0A8H3HUS2"/>
<evidence type="ECO:0000256" key="22">
    <source>
        <dbReference type="ARBA" id="ARBA00033317"/>
    </source>
</evidence>
<dbReference type="FunFam" id="3.60.10.10:FF:000037">
    <property type="entry name" value="Glucose-repressible alcohol dehydrogenase transcriptional effector"/>
    <property type="match status" value="1"/>
</dbReference>
<dbReference type="PROSITE" id="PS51450">
    <property type="entry name" value="LRR"/>
    <property type="match status" value="1"/>
</dbReference>
<evidence type="ECO:0000256" key="1">
    <source>
        <dbReference type="ARBA" id="ARBA00001663"/>
    </source>
</evidence>
<evidence type="ECO:0000256" key="5">
    <source>
        <dbReference type="ARBA" id="ARBA00010774"/>
    </source>
</evidence>
<evidence type="ECO:0000256" key="21">
    <source>
        <dbReference type="ARBA" id="ARBA00031469"/>
    </source>
</evidence>
<protein>
    <recommendedName>
        <fullName evidence="19">CCR4-Not complex 3'-5'-exoribonuclease subunit Ccr4</fullName>
        <ecNumber evidence="6">3.1.13.4</ecNumber>
    </recommendedName>
    <alternativeName>
        <fullName evidence="20">Carbon catabolite repressor protein 4</fullName>
    </alternativeName>
    <alternativeName>
        <fullName evidence="21">Cytoplasmic deadenylase</fullName>
    </alternativeName>
    <alternativeName>
        <fullName evidence="22">Glucose-repressible alcohol dehydrogenase transcriptional effector</fullName>
    </alternativeName>
</protein>
<evidence type="ECO:0000256" key="14">
    <source>
        <dbReference type="ARBA" id="ARBA00022842"/>
    </source>
</evidence>